<comment type="caution">
    <text evidence="1">The sequence shown here is derived from an EMBL/GenBank/DDBJ whole genome shotgun (WGS) entry which is preliminary data.</text>
</comment>
<reference evidence="1 2" key="1">
    <citation type="submission" date="2020-02" db="EMBL/GenBank/DDBJ databases">
        <authorList>
            <person name="Chaudhuri R."/>
        </authorList>
    </citation>
    <scope>NUCLEOTIDE SEQUENCE [LARGE SCALE GENOMIC DNA]</scope>
    <source>
        <strain evidence="1">SFB21</strain>
    </source>
</reference>
<dbReference type="AlphaFoldDB" id="A0A811GF48"/>
<accession>A0A811GF48</accession>
<proteinExistence type="predicted"/>
<name>A0A811GF48_9GAMM</name>
<evidence type="ECO:0000313" key="1">
    <source>
        <dbReference type="EMBL" id="CAB1215637.1"/>
    </source>
</evidence>
<protein>
    <submittedName>
        <fullName evidence="1">Uncharacterized protein</fullName>
    </submittedName>
</protein>
<organism evidence="1 2">
    <name type="scientific">Acinetobacter bouvetii</name>
    <dbReference type="NCBI Taxonomy" id="202951"/>
    <lineage>
        <taxon>Bacteria</taxon>
        <taxon>Pseudomonadati</taxon>
        <taxon>Pseudomonadota</taxon>
        <taxon>Gammaproteobacteria</taxon>
        <taxon>Moraxellales</taxon>
        <taxon>Moraxellaceae</taxon>
        <taxon>Acinetobacter</taxon>
    </lineage>
</organism>
<dbReference type="RefSeq" id="WP_174559659.1">
    <property type="nucleotide sequence ID" value="NZ_CADDTS010000031.1"/>
</dbReference>
<dbReference type="EMBL" id="CADDTS010000031">
    <property type="protein sequence ID" value="CAB1215637.1"/>
    <property type="molecule type" value="Genomic_DNA"/>
</dbReference>
<gene>
    <name evidence="1" type="ORF">SFB21_1760</name>
</gene>
<dbReference type="Proteomes" id="UP000489961">
    <property type="component" value="Unassembled WGS sequence"/>
</dbReference>
<sequence>MPIHARDILTAQEQFDSLEMLNHVTKAGNRGFTNYPPHIQPVALSMYNTMAKKIRSAKNLKIFTHQPTGMPTGFPDLYLTKLGQLVIPVIHDYTFNPFVNGRFRNMTVNPLIKLMAETLTAHQLSSGQFLNREYYEKAVDTCFSDFKVRCGTRNSTTIFNSWRAMYVKSQGDINRFIDIMIDESPRFEVHSIVVQLKTASGKMPQFGDEQFKGQTENEMLADLVEPIIKAVWLNKDSNDVIGILSKNEIDIIGDISKRLIFFVKKEYTDMDNWTDTELFQTVHPFFENTITHSISYGDVPSMNAGVAPMFQGQHLNFYDLNQSGIAPRLNRLKAHLYGTDYWMRVDGDRATVRIEHQYG</sequence>
<evidence type="ECO:0000313" key="2">
    <source>
        <dbReference type="Proteomes" id="UP000489961"/>
    </source>
</evidence>